<protein>
    <submittedName>
        <fullName evidence="2">Uncharacterized protein</fullName>
    </submittedName>
</protein>
<dbReference type="AlphaFoldDB" id="A0A375YS15"/>
<reference evidence="2 3" key="1">
    <citation type="submission" date="2018-05" db="EMBL/GenBank/DDBJ databases">
        <authorList>
            <consortium name="IHU Genomes"/>
        </authorList>
    </citation>
    <scope>NUCLEOTIDE SEQUENCE [LARGE SCALE GENOMIC DNA]</scope>
    <source>
        <strain evidence="2 3">P7335</strain>
    </source>
</reference>
<dbReference type="Proteomes" id="UP000252008">
    <property type="component" value="Unassembled WGS sequence"/>
</dbReference>
<name>A0A375YS15_MYCPF</name>
<dbReference type="RefSeq" id="WP_420872552.1">
    <property type="nucleotide sequence ID" value="NZ_MVID01000016.1"/>
</dbReference>
<organism evidence="2 3">
    <name type="scientific">Mycolicibacterium parafortuitum</name>
    <name type="common">Mycobacterium parafortuitum</name>
    <dbReference type="NCBI Taxonomy" id="39692"/>
    <lineage>
        <taxon>Bacteria</taxon>
        <taxon>Bacillati</taxon>
        <taxon>Actinomycetota</taxon>
        <taxon>Actinomycetes</taxon>
        <taxon>Mycobacteriales</taxon>
        <taxon>Mycobacteriaceae</taxon>
        <taxon>Mycolicibacterium</taxon>
    </lineage>
</organism>
<feature type="region of interest" description="Disordered" evidence="1">
    <location>
        <begin position="1"/>
        <end position="31"/>
    </location>
</feature>
<evidence type="ECO:0000313" key="3">
    <source>
        <dbReference type="Proteomes" id="UP000252008"/>
    </source>
</evidence>
<feature type="compositionally biased region" description="Basic and acidic residues" evidence="1">
    <location>
        <begin position="12"/>
        <end position="22"/>
    </location>
</feature>
<keyword evidence="3" id="KW-1185">Reference proteome</keyword>
<proteinExistence type="predicted"/>
<accession>A0A375YS15</accession>
<evidence type="ECO:0000256" key="1">
    <source>
        <dbReference type="SAM" id="MobiDB-lite"/>
    </source>
</evidence>
<gene>
    <name evidence="2" type="ORF">MPP7335_05681</name>
</gene>
<sequence length="31" mass="3523">MRASENIPRYRVRSDRSGHDAVPEPSALRKA</sequence>
<evidence type="ECO:0000313" key="2">
    <source>
        <dbReference type="EMBL" id="SRX83896.1"/>
    </source>
</evidence>
<dbReference type="EMBL" id="UEGS01000001">
    <property type="protein sequence ID" value="SRX83896.1"/>
    <property type="molecule type" value="Genomic_DNA"/>
</dbReference>